<organism evidence="1 2">
    <name type="scientific">Actinomadura algeriensis</name>
    <dbReference type="NCBI Taxonomy" id="1679523"/>
    <lineage>
        <taxon>Bacteria</taxon>
        <taxon>Bacillati</taxon>
        <taxon>Actinomycetota</taxon>
        <taxon>Actinomycetes</taxon>
        <taxon>Streptosporangiales</taxon>
        <taxon>Thermomonosporaceae</taxon>
        <taxon>Actinomadura</taxon>
    </lineage>
</organism>
<accession>A0ABR9JYT9</accession>
<reference evidence="1 2" key="1">
    <citation type="submission" date="2020-10" db="EMBL/GenBank/DDBJ databases">
        <title>Sequencing the genomes of 1000 actinobacteria strains.</title>
        <authorList>
            <person name="Klenk H.-P."/>
        </authorList>
    </citation>
    <scope>NUCLEOTIDE SEQUENCE [LARGE SCALE GENOMIC DNA]</scope>
    <source>
        <strain evidence="1 2">DSM 46744</strain>
    </source>
</reference>
<keyword evidence="2" id="KW-1185">Reference proteome</keyword>
<comment type="caution">
    <text evidence="1">The sequence shown here is derived from an EMBL/GenBank/DDBJ whole genome shotgun (WGS) entry which is preliminary data.</text>
</comment>
<sequence length="192" mass="19958">MVAPSMLGGVRFAGGWVFDRVAAGWDVTVLTADGTGSRALRILGARTLDLEMALNAPLRGPRPRALALDAALCESDEQIRRRLIGVLDSGMDIRLWGGARAAHGDESPDRLQHRLSNAARAFKAHALAAATASAARVPPQCVSPDCITGDCAPADSAPATVPAAAANADPGDRPTETFWSAESLRPSGIQIA</sequence>
<protein>
    <submittedName>
        <fullName evidence="1">Uncharacterized protein</fullName>
    </submittedName>
</protein>
<dbReference type="Proteomes" id="UP000627838">
    <property type="component" value="Unassembled WGS sequence"/>
</dbReference>
<name>A0ABR9JYT9_9ACTN</name>
<evidence type="ECO:0000313" key="1">
    <source>
        <dbReference type="EMBL" id="MBE1535544.1"/>
    </source>
</evidence>
<gene>
    <name evidence="1" type="ORF">H4W34_005377</name>
</gene>
<proteinExistence type="predicted"/>
<evidence type="ECO:0000313" key="2">
    <source>
        <dbReference type="Proteomes" id="UP000627838"/>
    </source>
</evidence>
<dbReference type="EMBL" id="JADBDZ010000001">
    <property type="protein sequence ID" value="MBE1535544.1"/>
    <property type="molecule type" value="Genomic_DNA"/>
</dbReference>
<dbReference type="RefSeq" id="WP_192761726.1">
    <property type="nucleotide sequence ID" value="NZ_JADBDZ010000001.1"/>
</dbReference>